<evidence type="ECO:0000256" key="6">
    <source>
        <dbReference type="ARBA" id="ARBA00040165"/>
    </source>
</evidence>
<name>F6ZM55_CIOIN</name>
<dbReference type="InParanoid" id="F6ZM55"/>
<evidence type="ECO:0000313" key="9">
    <source>
        <dbReference type="Ensembl" id="ENSCINP00000010446.3"/>
    </source>
</evidence>
<dbReference type="SUPFAM" id="SSF57959">
    <property type="entry name" value="Leucine zipper domain"/>
    <property type="match status" value="1"/>
</dbReference>
<evidence type="ECO:0000256" key="4">
    <source>
        <dbReference type="ARBA" id="ARBA00023163"/>
    </source>
</evidence>
<dbReference type="PANTHER" id="PTHR46542:SF1">
    <property type="entry name" value="X-BOX BINDING PROTEIN 1"/>
    <property type="match status" value="1"/>
</dbReference>
<dbReference type="PROSITE" id="PS00036">
    <property type="entry name" value="BZIP_BASIC"/>
    <property type="match status" value="1"/>
</dbReference>
<keyword evidence="4" id="KW-0804">Transcription</keyword>
<keyword evidence="5" id="KW-0539">Nucleus</keyword>
<dbReference type="GO" id="GO:0000977">
    <property type="term" value="F:RNA polymerase II transcription regulatory region sequence-specific DNA binding"/>
    <property type="evidence" value="ECO:0000318"/>
    <property type="project" value="GO_Central"/>
</dbReference>
<dbReference type="Ensembl" id="ENSCINT00000010446.3">
    <property type="protein sequence ID" value="ENSCINP00000010446.3"/>
    <property type="gene ID" value="ENSCING00000005067.3"/>
</dbReference>
<dbReference type="STRING" id="7719.ENSCINP00000010446"/>
<keyword evidence="7" id="KW-0175">Coiled coil</keyword>
<evidence type="ECO:0000256" key="2">
    <source>
        <dbReference type="ARBA" id="ARBA00023015"/>
    </source>
</evidence>
<dbReference type="CDD" id="cd14691">
    <property type="entry name" value="bZIP_XBP1"/>
    <property type="match status" value="1"/>
</dbReference>
<evidence type="ECO:0000313" key="10">
    <source>
        <dbReference type="Proteomes" id="UP000008144"/>
    </source>
</evidence>
<evidence type="ECO:0000259" key="8">
    <source>
        <dbReference type="PROSITE" id="PS50217"/>
    </source>
</evidence>
<dbReference type="SMART" id="SM00338">
    <property type="entry name" value="BRLZ"/>
    <property type="match status" value="1"/>
</dbReference>
<dbReference type="PROSITE" id="PS50217">
    <property type="entry name" value="BZIP"/>
    <property type="match status" value="1"/>
</dbReference>
<reference evidence="10" key="1">
    <citation type="journal article" date="2002" name="Science">
        <title>The draft genome of Ciona intestinalis: insights into chordate and vertebrate origins.</title>
        <authorList>
            <person name="Dehal P."/>
            <person name="Satou Y."/>
            <person name="Campbell R.K."/>
            <person name="Chapman J."/>
            <person name="Degnan B."/>
            <person name="De Tomaso A."/>
            <person name="Davidson B."/>
            <person name="Di Gregorio A."/>
            <person name="Gelpke M."/>
            <person name="Goodstein D.M."/>
            <person name="Harafuji N."/>
            <person name="Hastings K.E."/>
            <person name="Ho I."/>
            <person name="Hotta K."/>
            <person name="Huang W."/>
            <person name="Kawashima T."/>
            <person name="Lemaire P."/>
            <person name="Martinez D."/>
            <person name="Meinertzhagen I.A."/>
            <person name="Necula S."/>
            <person name="Nonaka M."/>
            <person name="Putnam N."/>
            <person name="Rash S."/>
            <person name="Saiga H."/>
            <person name="Satake M."/>
            <person name="Terry A."/>
            <person name="Yamada L."/>
            <person name="Wang H.G."/>
            <person name="Awazu S."/>
            <person name="Azumi K."/>
            <person name="Boore J."/>
            <person name="Branno M."/>
            <person name="Chin-Bow S."/>
            <person name="DeSantis R."/>
            <person name="Doyle S."/>
            <person name="Francino P."/>
            <person name="Keys D.N."/>
            <person name="Haga S."/>
            <person name="Hayashi H."/>
            <person name="Hino K."/>
            <person name="Imai K.S."/>
            <person name="Inaba K."/>
            <person name="Kano S."/>
            <person name="Kobayashi K."/>
            <person name="Kobayashi M."/>
            <person name="Lee B.I."/>
            <person name="Makabe K.W."/>
            <person name="Manohar C."/>
            <person name="Matassi G."/>
            <person name="Medina M."/>
            <person name="Mochizuki Y."/>
            <person name="Mount S."/>
            <person name="Morishita T."/>
            <person name="Miura S."/>
            <person name="Nakayama A."/>
            <person name="Nishizaka S."/>
            <person name="Nomoto H."/>
            <person name="Ohta F."/>
            <person name="Oishi K."/>
            <person name="Rigoutsos I."/>
            <person name="Sano M."/>
            <person name="Sasaki A."/>
            <person name="Sasakura Y."/>
            <person name="Shoguchi E."/>
            <person name="Shin-i T."/>
            <person name="Spagnuolo A."/>
            <person name="Stainier D."/>
            <person name="Suzuki M.M."/>
            <person name="Tassy O."/>
            <person name="Takatori N."/>
            <person name="Tokuoka M."/>
            <person name="Yagi K."/>
            <person name="Yoshizaki F."/>
            <person name="Wada S."/>
            <person name="Zhang C."/>
            <person name="Hyatt P.D."/>
            <person name="Larimer F."/>
            <person name="Detter C."/>
            <person name="Doggett N."/>
            <person name="Glavina T."/>
            <person name="Hawkins T."/>
            <person name="Richardson P."/>
            <person name="Lucas S."/>
            <person name="Kohara Y."/>
            <person name="Levine M."/>
            <person name="Satoh N."/>
            <person name="Rokhsar D.S."/>
        </authorList>
    </citation>
    <scope>NUCLEOTIDE SEQUENCE [LARGE SCALE GENOMIC DNA]</scope>
</reference>
<dbReference type="InterPro" id="IPR052470">
    <property type="entry name" value="ER_Stress-Reg_TF"/>
</dbReference>
<reference evidence="9" key="2">
    <citation type="journal article" date="2008" name="Genome Biol.">
        <title>Improved genome assembly and evidence-based global gene model set for the chordate Ciona intestinalis: new insight into intron and operon populations.</title>
        <authorList>
            <person name="Satou Y."/>
            <person name="Mineta K."/>
            <person name="Ogasawara M."/>
            <person name="Sasakura Y."/>
            <person name="Shoguchi E."/>
            <person name="Ueno K."/>
            <person name="Yamada L."/>
            <person name="Matsumoto J."/>
            <person name="Wasserscheid J."/>
            <person name="Dewar K."/>
            <person name="Wiley G.B."/>
            <person name="Macmil S.L."/>
            <person name="Roe B.A."/>
            <person name="Zeller R.W."/>
            <person name="Hastings K.E."/>
            <person name="Lemaire P."/>
            <person name="Lindquist E."/>
            <person name="Endo T."/>
            <person name="Hotta K."/>
            <person name="Inaba K."/>
        </authorList>
    </citation>
    <scope>NUCLEOTIDE SEQUENCE [LARGE SCALE GENOMIC DNA]</scope>
    <source>
        <strain evidence="9">wild type</strain>
    </source>
</reference>
<keyword evidence="3" id="KW-0238">DNA-binding</keyword>
<dbReference type="InterPro" id="IPR004827">
    <property type="entry name" value="bZIP"/>
</dbReference>
<feature type="coiled-coil region" evidence="7">
    <location>
        <begin position="87"/>
        <end position="135"/>
    </location>
</feature>
<evidence type="ECO:0000256" key="5">
    <source>
        <dbReference type="ARBA" id="ARBA00023242"/>
    </source>
</evidence>
<evidence type="ECO:0000256" key="7">
    <source>
        <dbReference type="SAM" id="Coils"/>
    </source>
</evidence>
<reference evidence="9" key="3">
    <citation type="submission" date="2025-08" db="UniProtKB">
        <authorList>
            <consortium name="Ensembl"/>
        </authorList>
    </citation>
    <scope>IDENTIFICATION</scope>
</reference>
<dbReference type="EMBL" id="EAAA01001987">
    <property type="status" value="NOT_ANNOTATED_CDS"/>
    <property type="molecule type" value="Genomic_DNA"/>
</dbReference>
<sequence length="309" mass="34861">MKMAPTATTHTVVISPSSKLVPVTMANQARTEVEFVGSPQQIPKYALGLFESNGNGPRKRKRLTHLTTEEKVMRRKLKNRVAAQTARDRKKVRMECLEDNIQKVQQQAKELLDVNMQLLERAEALERENRELRVRLGISSSHDTTVSSKREDVERIKLEFDDLVAQSEQTPDVIAVSLPECILSPDESADEFDHHMDIKRRLCEPRSDVAAKRLCLAKTECASPVPAVFGEHKLDRLSPQQQDAVNLMLIHSEKAKVKSQAPTSQMKPHIMRMISLDGSNKSVMNLSLKKESATKLQTPLDLSKNIKLQ</sequence>
<proteinExistence type="evidence at protein level"/>
<dbReference type="Proteomes" id="UP000008144">
    <property type="component" value="Chromosome 4"/>
</dbReference>
<keyword evidence="2" id="KW-0805">Transcription regulation</keyword>
<evidence type="ECO:0000256" key="1">
    <source>
        <dbReference type="ARBA" id="ARBA00022843"/>
    </source>
</evidence>
<comment type="interaction">
    <interactant intactId="EBI-26591249">
        <id>F6ZM55</id>
    </interactant>
    <interactant intactId="EBI-26590938">
        <id>F6WD51</id>
        <label>atf3</label>
    </interactant>
    <organismsDiffer>false</organismsDiffer>
    <experiments>2</experiments>
</comment>
<dbReference type="PANTHER" id="PTHR46542">
    <property type="entry name" value="X-BOX BINDING PROTEIN 1"/>
    <property type="match status" value="1"/>
</dbReference>
<reference evidence="9" key="4">
    <citation type="submission" date="2025-09" db="UniProtKB">
        <authorList>
            <consortium name="Ensembl"/>
        </authorList>
    </citation>
    <scope>IDENTIFICATION</scope>
</reference>
<accession>F6ZM55</accession>
<dbReference type="AlphaFoldDB" id="F6ZM55"/>
<dbReference type="GeneTree" id="ENSGT00940000168780"/>
<dbReference type="GO" id="GO:0000981">
    <property type="term" value="F:DNA-binding transcription factor activity, RNA polymerase II-specific"/>
    <property type="evidence" value="ECO:0000318"/>
    <property type="project" value="GO_Central"/>
</dbReference>
<feature type="domain" description="BZIP" evidence="8">
    <location>
        <begin position="69"/>
        <end position="132"/>
    </location>
</feature>
<dbReference type="OMA" id="LAKTECA"/>
<dbReference type="InterPro" id="IPR046347">
    <property type="entry name" value="bZIP_sf"/>
</dbReference>
<dbReference type="GO" id="GO:0005634">
    <property type="term" value="C:nucleus"/>
    <property type="evidence" value="ECO:0000318"/>
    <property type="project" value="GO_Central"/>
</dbReference>
<keyword evidence="1" id="KW-0832">Ubl conjugation</keyword>
<protein>
    <recommendedName>
        <fullName evidence="6">X-box-binding protein 1</fullName>
    </recommendedName>
</protein>
<keyword evidence="10" id="KW-1185">Reference proteome</keyword>
<dbReference type="IntAct" id="F6ZM55">
    <property type="interactions" value="2"/>
</dbReference>
<organism evidence="9 10">
    <name type="scientific">Ciona intestinalis</name>
    <name type="common">Transparent sea squirt</name>
    <name type="synonym">Ascidia intestinalis</name>
    <dbReference type="NCBI Taxonomy" id="7719"/>
    <lineage>
        <taxon>Eukaryota</taxon>
        <taxon>Metazoa</taxon>
        <taxon>Chordata</taxon>
        <taxon>Tunicata</taxon>
        <taxon>Ascidiacea</taxon>
        <taxon>Phlebobranchia</taxon>
        <taxon>Cionidae</taxon>
        <taxon>Ciona</taxon>
    </lineage>
</organism>
<evidence type="ECO:0000256" key="3">
    <source>
        <dbReference type="ARBA" id="ARBA00023125"/>
    </source>
</evidence>
<dbReference type="HOGENOM" id="CLU_918136_0_0_1"/>
<dbReference type="Gene3D" id="1.20.5.170">
    <property type="match status" value="1"/>
</dbReference>